<comment type="cofactor">
    <cofactor evidence="4">
        <name>Zn(2+)</name>
        <dbReference type="ChEBI" id="CHEBI:29105"/>
    </cofactor>
</comment>
<dbReference type="SUPFAM" id="SSF50129">
    <property type="entry name" value="GroES-like"/>
    <property type="match status" value="1"/>
</dbReference>
<feature type="domain" description="Alcohol dehydrogenase-like N-terminal" evidence="6">
    <location>
        <begin position="24"/>
        <end position="126"/>
    </location>
</feature>
<organism evidence="7 8">
    <name type="scientific">Acidilutibacter cellobiosedens</name>
    <dbReference type="NCBI Taxonomy" id="2507161"/>
    <lineage>
        <taxon>Bacteria</taxon>
        <taxon>Bacillati</taxon>
        <taxon>Bacillota</taxon>
        <taxon>Tissierellia</taxon>
        <taxon>Tissierellales</taxon>
        <taxon>Acidilutibacteraceae</taxon>
        <taxon>Acidilutibacter</taxon>
    </lineage>
</organism>
<evidence type="ECO:0000256" key="3">
    <source>
        <dbReference type="ARBA" id="ARBA00023002"/>
    </source>
</evidence>
<accession>A0A410Q9R5</accession>
<dbReference type="Gene3D" id="3.40.50.720">
    <property type="entry name" value="NAD(P)-binding Rossmann-like Domain"/>
    <property type="match status" value="1"/>
</dbReference>
<dbReference type="EMBL" id="CP035282">
    <property type="protein sequence ID" value="QAT60720.1"/>
    <property type="molecule type" value="Genomic_DNA"/>
</dbReference>
<evidence type="ECO:0000256" key="2">
    <source>
        <dbReference type="ARBA" id="ARBA00022833"/>
    </source>
</evidence>
<dbReference type="InterPro" id="IPR036291">
    <property type="entry name" value="NAD(P)-bd_dom_sf"/>
</dbReference>
<dbReference type="InterPro" id="IPR013149">
    <property type="entry name" value="ADH-like_C"/>
</dbReference>
<sequence length="345" mass="37043">MKAFMLKGLNHGEVVDVPKPEISDDEVLVKVDSCAICGTDIRTYRYGHAKVQYPRITGHEFSGTIAEIGKNVKGYKEGSRVMVVPGISCNECDFCQHGFQNLCENRVIIGFNFDGGFAEYVKIPAIAVKKGNIKVLPDKLSTKEACLVEPFAAVYNGQSLLDISIGTTVAIIGGGPIGIMHAIQARYRGASTIALFNRSEGRCKIARGFDIDYVVNSGENDMIEKSKEITNGKGFDVVIVSCVSGEAQAQALEMAKRGGKVSYFAGLPRGKSTVPIDTNLIHYKQLGVFGANGSGPNQYEAVIGFLGSGVVDLSKIITAELPLERILEGFENSKSGSGLKTIIHP</sequence>
<dbReference type="SUPFAM" id="SSF51735">
    <property type="entry name" value="NAD(P)-binding Rossmann-fold domains"/>
    <property type="match status" value="1"/>
</dbReference>
<comment type="similarity">
    <text evidence="4">Belongs to the zinc-containing alcohol dehydrogenase family.</text>
</comment>
<feature type="domain" description="Alcohol dehydrogenase-like C-terminal" evidence="5">
    <location>
        <begin position="176"/>
        <end position="306"/>
    </location>
</feature>
<keyword evidence="3" id="KW-0560">Oxidoreductase</keyword>
<name>A0A410Q9R5_9FIRM</name>
<evidence type="ECO:0000259" key="5">
    <source>
        <dbReference type="Pfam" id="PF00107"/>
    </source>
</evidence>
<dbReference type="InterPro" id="IPR011032">
    <property type="entry name" value="GroES-like_sf"/>
</dbReference>
<evidence type="ECO:0000313" key="7">
    <source>
        <dbReference type="EMBL" id="QAT60720.1"/>
    </source>
</evidence>
<dbReference type="InterPro" id="IPR050129">
    <property type="entry name" value="Zn_alcohol_dh"/>
</dbReference>
<keyword evidence="2 4" id="KW-0862">Zinc</keyword>
<evidence type="ECO:0000256" key="4">
    <source>
        <dbReference type="RuleBase" id="RU361277"/>
    </source>
</evidence>
<dbReference type="PROSITE" id="PS00059">
    <property type="entry name" value="ADH_ZINC"/>
    <property type="match status" value="1"/>
</dbReference>
<dbReference type="InterPro" id="IPR013154">
    <property type="entry name" value="ADH-like_N"/>
</dbReference>
<proteinExistence type="inferred from homology"/>
<dbReference type="GO" id="GO:0008270">
    <property type="term" value="F:zinc ion binding"/>
    <property type="evidence" value="ECO:0007669"/>
    <property type="project" value="InterPro"/>
</dbReference>
<evidence type="ECO:0000259" key="6">
    <source>
        <dbReference type="Pfam" id="PF08240"/>
    </source>
</evidence>
<evidence type="ECO:0000313" key="8">
    <source>
        <dbReference type="Proteomes" id="UP000287969"/>
    </source>
</evidence>
<gene>
    <name evidence="7" type="ORF">EQM13_03570</name>
</gene>
<reference evidence="8" key="1">
    <citation type="submission" date="2019-01" db="EMBL/GenBank/DDBJ databases">
        <title>Draft genomes of a novel of Sporanaerobacter strains.</title>
        <authorList>
            <person name="Ma S."/>
        </authorList>
    </citation>
    <scope>NUCLEOTIDE SEQUENCE [LARGE SCALE GENOMIC DNA]</scope>
    <source>
        <strain evidence="8">NJN-17</strain>
    </source>
</reference>
<dbReference type="GO" id="GO:0016491">
    <property type="term" value="F:oxidoreductase activity"/>
    <property type="evidence" value="ECO:0007669"/>
    <property type="project" value="UniProtKB-KW"/>
</dbReference>
<dbReference type="OrthoDB" id="9769198at2"/>
<keyword evidence="1 4" id="KW-0479">Metal-binding</keyword>
<dbReference type="PANTHER" id="PTHR43401">
    <property type="entry name" value="L-THREONINE 3-DEHYDROGENASE"/>
    <property type="match status" value="1"/>
</dbReference>
<dbReference type="Gene3D" id="3.90.180.10">
    <property type="entry name" value="Medium-chain alcohol dehydrogenases, catalytic domain"/>
    <property type="match status" value="1"/>
</dbReference>
<dbReference type="Proteomes" id="UP000287969">
    <property type="component" value="Chromosome"/>
</dbReference>
<evidence type="ECO:0000256" key="1">
    <source>
        <dbReference type="ARBA" id="ARBA00022723"/>
    </source>
</evidence>
<dbReference type="KEGG" id="spoa:EQM13_03570"/>
<protein>
    <submittedName>
        <fullName evidence="7">Alcohol dehydrogenase</fullName>
    </submittedName>
</protein>
<dbReference type="RefSeq" id="WP_128751978.1">
    <property type="nucleotide sequence ID" value="NZ_CP035282.1"/>
</dbReference>
<dbReference type="InterPro" id="IPR002328">
    <property type="entry name" value="ADH_Zn_CS"/>
</dbReference>
<dbReference type="AlphaFoldDB" id="A0A410Q9R5"/>
<dbReference type="Pfam" id="PF08240">
    <property type="entry name" value="ADH_N"/>
    <property type="match status" value="1"/>
</dbReference>
<keyword evidence="8" id="KW-1185">Reference proteome</keyword>
<dbReference type="PANTHER" id="PTHR43401:SF2">
    <property type="entry name" value="L-THREONINE 3-DEHYDROGENASE"/>
    <property type="match status" value="1"/>
</dbReference>
<dbReference type="Pfam" id="PF00107">
    <property type="entry name" value="ADH_zinc_N"/>
    <property type="match status" value="1"/>
</dbReference>